<accession>A0A517PGC6</accession>
<dbReference type="Proteomes" id="UP000320421">
    <property type="component" value="Chromosome"/>
</dbReference>
<gene>
    <name evidence="1" type="ORF">HG66A1_01890</name>
</gene>
<dbReference type="AlphaFoldDB" id="A0A517PGC6"/>
<evidence type="ECO:0000313" key="2">
    <source>
        <dbReference type="Proteomes" id="UP000320421"/>
    </source>
</evidence>
<evidence type="ECO:0000313" key="1">
    <source>
        <dbReference type="EMBL" id="QDT18430.1"/>
    </source>
</evidence>
<sequence>MGRCDPVALLARIPPEEWVGSNAIRAERSEQEVTAHSYNSRQTIGILLNLSQSPLRPPVASGNIGLHPIPPGVG</sequence>
<name>A0A517PGC6_9PLAN</name>
<organism evidence="1 2">
    <name type="scientific">Gimesia chilikensis</name>
    <dbReference type="NCBI Taxonomy" id="2605989"/>
    <lineage>
        <taxon>Bacteria</taxon>
        <taxon>Pseudomonadati</taxon>
        <taxon>Planctomycetota</taxon>
        <taxon>Planctomycetia</taxon>
        <taxon>Planctomycetales</taxon>
        <taxon>Planctomycetaceae</taxon>
        <taxon>Gimesia</taxon>
    </lineage>
</organism>
<keyword evidence="2" id="KW-1185">Reference proteome</keyword>
<protein>
    <submittedName>
        <fullName evidence="1">Uncharacterized protein</fullName>
    </submittedName>
</protein>
<reference evidence="1 2" key="1">
    <citation type="submission" date="2019-02" db="EMBL/GenBank/DDBJ databases">
        <title>Deep-cultivation of Planctomycetes and their phenomic and genomic characterization uncovers novel biology.</title>
        <authorList>
            <person name="Wiegand S."/>
            <person name="Jogler M."/>
            <person name="Boedeker C."/>
            <person name="Pinto D."/>
            <person name="Vollmers J."/>
            <person name="Rivas-Marin E."/>
            <person name="Kohn T."/>
            <person name="Peeters S.H."/>
            <person name="Heuer A."/>
            <person name="Rast P."/>
            <person name="Oberbeckmann S."/>
            <person name="Bunk B."/>
            <person name="Jeske O."/>
            <person name="Meyerdierks A."/>
            <person name="Storesund J.E."/>
            <person name="Kallscheuer N."/>
            <person name="Luecker S."/>
            <person name="Lage O.M."/>
            <person name="Pohl T."/>
            <person name="Merkel B.J."/>
            <person name="Hornburger P."/>
            <person name="Mueller R.-W."/>
            <person name="Bruemmer F."/>
            <person name="Labrenz M."/>
            <person name="Spormann A.M."/>
            <person name="Op den Camp H."/>
            <person name="Overmann J."/>
            <person name="Amann R."/>
            <person name="Jetten M.S.M."/>
            <person name="Mascher T."/>
            <person name="Medema M.H."/>
            <person name="Devos D.P."/>
            <person name="Kaster A.-K."/>
            <person name="Ovreas L."/>
            <person name="Rohde M."/>
            <person name="Galperin M.Y."/>
            <person name="Jogler C."/>
        </authorList>
    </citation>
    <scope>NUCLEOTIDE SEQUENCE [LARGE SCALE GENOMIC DNA]</scope>
    <source>
        <strain evidence="1 2">HG66A1</strain>
    </source>
</reference>
<dbReference type="EMBL" id="CP036266">
    <property type="protein sequence ID" value="QDT18430.1"/>
    <property type="molecule type" value="Genomic_DNA"/>
</dbReference>
<proteinExistence type="predicted"/>